<keyword evidence="3" id="KW-1185">Reference proteome</keyword>
<sequence length="137" mass="14719">MEPRKNRLIAVILGIALAYASIVIAGIGAAVVIPADILKPVAQVSSLLALTLVDLFTIAVPLAAAFLVLAFVSKLVIKTPDATFYALLLAPVMLLQLYFVVQSQPQLLHTIAITLPRYLLLAVCFYYLARSAKLAKT</sequence>
<organism evidence="2 3">
    <name type="scientific">Alkalimonas cellulosilytica</name>
    <dbReference type="NCBI Taxonomy" id="3058395"/>
    <lineage>
        <taxon>Bacteria</taxon>
        <taxon>Pseudomonadati</taxon>
        <taxon>Pseudomonadota</taxon>
        <taxon>Gammaproteobacteria</taxon>
        <taxon>Alkalimonas</taxon>
    </lineage>
</organism>
<feature type="transmembrane region" description="Helical" evidence="1">
    <location>
        <begin position="84"/>
        <end position="101"/>
    </location>
</feature>
<keyword evidence="1" id="KW-1133">Transmembrane helix</keyword>
<keyword evidence="1" id="KW-0812">Transmembrane</keyword>
<reference evidence="2 3" key="1">
    <citation type="submission" date="2023-07" db="EMBL/GenBank/DDBJ databases">
        <title>Alkalimonas sp., MEB108 novel, alkaliphilic bacterium isolated from Lonar Lake, India.</title>
        <authorList>
            <person name="Joshi A."/>
            <person name="Thite S."/>
        </authorList>
    </citation>
    <scope>NUCLEOTIDE SEQUENCE [LARGE SCALE GENOMIC DNA]</scope>
    <source>
        <strain evidence="2 3">MEB108</strain>
    </source>
</reference>
<evidence type="ECO:0000313" key="3">
    <source>
        <dbReference type="Proteomes" id="UP001336314"/>
    </source>
</evidence>
<accession>A0ABU7J5E5</accession>
<dbReference type="RefSeq" id="WP_330128817.1">
    <property type="nucleotide sequence ID" value="NZ_JAUHLI010000008.1"/>
</dbReference>
<evidence type="ECO:0000313" key="2">
    <source>
        <dbReference type="EMBL" id="MEE2001723.1"/>
    </source>
</evidence>
<feature type="transmembrane region" description="Helical" evidence="1">
    <location>
        <begin position="12"/>
        <end position="35"/>
    </location>
</feature>
<feature type="transmembrane region" description="Helical" evidence="1">
    <location>
        <begin position="107"/>
        <end position="129"/>
    </location>
</feature>
<protein>
    <submittedName>
        <fullName evidence="2">Uncharacterized protein</fullName>
    </submittedName>
</protein>
<dbReference type="EMBL" id="JAUHLI010000008">
    <property type="protein sequence ID" value="MEE2001723.1"/>
    <property type="molecule type" value="Genomic_DNA"/>
</dbReference>
<gene>
    <name evidence="2" type="ORF">QWY20_09685</name>
</gene>
<name>A0ABU7J5E5_9GAMM</name>
<dbReference type="Proteomes" id="UP001336314">
    <property type="component" value="Unassembled WGS sequence"/>
</dbReference>
<evidence type="ECO:0000256" key="1">
    <source>
        <dbReference type="SAM" id="Phobius"/>
    </source>
</evidence>
<keyword evidence="1" id="KW-0472">Membrane</keyword>
<comment type="caution">
    <text evidence="2">The sequence shown here is derived from an EMBL/GenBank/DDBJ whole genome shotgun (WGS) entry which is preliminary data.</text>
</comment>
<proteinExistence type="predicted"/>
<feature type="transmembrane region" description="Helical" evidence="1">
    <location>
        <begin position="47"/>
        <end position="72"/>
    </location>
</feature>